<evidence type="ECO:0000313" key="1">
    <source>
        <dbReference type="EMBL" id="NSL85756.1"/>
    </source>
</evidence>
<dbReference type="Proteomes" id="UP000281028">
    <property type="component" value="Unassembled WGS sequence"/>
</dbReference>
<reference evidence="1" key="1">
    <citation type="submission" date="2020-05" db="EMBL/GenBank/DDBJ databases">
        <title>Chitinophaga laudate sp. nov., isolated from a tropical peat swamp.</title>
        <authorList>
            <person name="Goh C.B.S."/>
            <person name="Lee M.S."/>
            <person name="Parimannan S."/>
            <person name="Pasbakhsh P."/>
            <person name="Yule C.M."/>
            <person name="Rajandas H."/>
            <person name="Loke S."/>
            <person name="Croft L."/>
            <person name="Tan J.B.L."/>
        </authorList>
    </citation>
    <scope>NUCLEOTIDE SEQUENCE</scope>
    <source>
        <strain evidence="1">Mgbs1</strain>
    </source>
</reference>
<protein>
    <submittedName>
        <fullName evidence="1">Uncharacterized protein</fullName>
    </submittedName>
</protein>
<keyword evidence="2" id="KW-1185">Reference proteome</keyword>
<proteinExistence type="predicted"/>
<sequence>MLNILQQNGGSSSFQRLYPWPQGSDRQSAFILPDETAGGIIQVDCRKETEITGSIHETASGLMIPGG</sequence>
<gene>
    <name evidence="1" type="ORF">ECE50_002865</name>
</gene>
<comment type="caution">
    <text evidence="1">The sequence shown here is derived from an EMBL/GenBank/DDBJ whole genome shotgun (WGS) entry which is preliminary data.</text>
</comment>
<dbReference type="EMBL" id="RIAR02000001">
    <property type="protein sequence ID" value="NSL85756.1"/>
    <property type="molecule type" value="Genomic_DNA"/>
</dbReference>
<accession>A0A9Q5CWR1</accession>
<name>A0A9Q5CWR1_9BACT</name>
<evidence type="ECO:0000313" key="2">
    <source>
        <dbReference type="Proteomes" id="UP000281028"/>
    </source>
</evidence>
<dbReference type="AlphaFoldDB" id="A0A9Q5CWR1"/>
<organism evidence="1 2">
    <name type="scientific">Chitinophaga solisilvae</name>
    <dbReference type="NCBI Taxonomy" id="1233460"/>
    <lineage>
        <taxon>Bacteria</taxon>
        <taxon>Pseudomonadati</taxon>
        <taxon>Bacteroidota</taxon>
        <taxon>Chitinophagia</taxon>
        <taxon>Chitinophagales</taxon>
        <taxon>Chitinophagaceae</taxon>
        <taxon>Chitinophaga</taxon>
    </lineage>
</organism>